<proteinExistence type="inferred from homology"/>
<name>A0A399ST18_9BACT</name>
<sequence length="203" mass="23526">MTETILEWLSENPIEVLGAILGMIYIFFSIRQNIFTWPTGLISSFLYVIVFFDAKLYADMGLQVYYVVISLYGWYFWLKGKKTDADTQVPVRLTAPKLRYLLVAASVVLYALILFILKNFTDSDVPYMDSLTTALSIVATWMLAKKYIEHWLIWIFVDAVSAGLYVYKGLWATVILFLIYTFMAIYGYFAWKKDLLKRVEATS</sequence>
<evidence type="ECO:0000256" key="7">
    <source>
        <dbReference type="ARBA" id="ARBA00022692"/>
    </source>
</evidence>
<comment type="subcellular location">
    <subcellularLocation>
        <location evidence="2">Cell membrane</location>
        <topology evidence="2">Multi-pass membrane protein</topology>
    </subcellularLocation>
</comment>
<dbReference type="EMBL" id="QWGR01000010">
    <property type="protein sequence ID" value="RIJ47010.1"/>
    <property type="molecule type" value="Genomic_DNA"/>
</dbReference>
<feature type="transmembrane region" description="Helical" evidence="10">
    <location>
        <begin position="98"/>
        <end position="120"/>
    </location>
</feature>
<dbReference type="PANTHER" id="PTHR36122:SF2">
    <property type="entry name" value="NICOTINAMIDE RIBOSIDE TRANSPORTER PNUC"/>
    <property type="match status" value="1"/>
</dbReference>
<evidence type="ECO:0000256" key="4">
    <source>
        <dbReference type="ARBA" id="ARBA00017522"/>
    </source>
</evidence>
<keyword evidence="5" id="KW-0813">Transport</keyword>
<dbReference type="InterPro" id="IPR006419">
    <property type="entry name" value="NMN_transpt_PnuC"/>
</dbReference>
<keyword evidence="8 10" id="KW-1133">Transmembrane helix</keyword>
<dbReference type="RefSeq" id="WP_119439050.1">
    <property type="nucleotide sequence ID" value="NZ_QWGR01000010.1"/>
</dbReference>
<dbReference type="Proteomes" id="UP000265926">
    <property type="component" value="Unassembled WGS sequence"/>
</dbReference>
<keyword evidence="6" id="KW-1003">Cell membrane</keyword>
<dbReference type="NCBIfam" id="TIGR01528">
    <property type="entry name" value="NMN_trans_PnuC"/>
    <property type="match status" value="1"/>
</dbReference>
<feature type="transmembrane region" description="Helical" evidence="10">
    <location>
        <begin position="60"/>
        <end position="78"/>
    </location>
</feature>
<feature type="transmembrane region" description="Helical" evidence="10">
    <location>
        <begin position="35"/>
        <end position="54"/>
    </location>
</feature>
<feature type="transmembrane region" description="Helical" evidence="10">
    <location>
        <begin position="173"/>
        <end position="191"/>
    </location>
</feature>
<evidence type="ECO:0000256" key="10">
    <source>
        <dbReference type="SAM" id="Phobius"/>
    </source>
</evidence>
<evidence type="ECO:0000256" key="5">
    <source>
        <dbReference type="ARBA" id="ARBA00022448"/>
    </source>
</evidence>
<accession>A0A399ST18</accession>
<evidence type="ECO:0000256" key="2">
    <source>
        <dbReference type="ARBA" id="ARBA00004651"/>
    </source>
</evidence>
<comment type="similarity">
    <text evidence="3">Belongs to the nicotinamide ribonucleoside (NR) uptake permease (TC 4.B.1) family.</text>
</comment>
<comment type="function">
    <text evidence="1">Required for nicotinamide riboside transport across the inner membrane.</text>
</comment>
<keyword evidence="9 10" id="KW-0472">Membrane</keyword>
<comment type="caution">
    <text evidence="11">The sequence shown here is derived from an EMBL/GenBank/DDBJ whole genome shotgun (WGS) entry which is preliminary data.</text>
</comment>
<evidence type="ECO:0000256" key="1">
    <source>
        <dbReference type="ARBA" id="ARBA00002672"/>
    </source>
</evidence>
<dbReference type="AlphaFoldDB" id="A0A399ST18"/>
<dbReference type="GO" id="GO:0034257">
    <property type="term" value="F:nicotinamide riboside transmembrane transporter activity"/>
    <property type="evidence" value="ECO:0007669"/>
    <property type="project" value="InterPro"/>
</dbReference>
<keyword evidence="12" id="KW-1185">Reference proteome</keyword>
<keyword evidence="7 10" id="KW-0812">Transmembrane</keyword>
<evidence type="ECO:0000256" key="9">
    <source>
        <dbReference type="ARBA" id="ARBA00023136"/>
    </source>
</evidence>
<dbReference type="PANTHER" id="PTHR36122">
    <property type="entry name" value="NICOTINAMIDE RIBOSIDE TRANSPORTER PNUC"/>
    <property type="match status" value="1"/>
</dbReference>
<feature type="transmembrane region" description="Helical" evidence="10">
    <location>
        <begin position="12"/>
        <end position="28"/>
    </location>
</feature>
<organism evidence="11 12">
    <name type="scientific">Maribellus luteus</name>
    <dbReference type="NCBI Taxonomy" id="2305463"/>
    <lineage>
        <taxon>Bacteria</taxon>
        <taxon>Pseudomonadati</taxon>
        <taxon>Bacteroidota</taxon>
        <taxon>Bacteroidia</taxon>
        <taxon>Marinilabiliales</taxon>
        <taxon>Prolixibacteraceae</taxon>
        <taxon>Maribellus</taxon>
    </lineage>
</organism>
<dbReference type="OrthoDB" id="9791248at2"/>
<evidence type="ECO:0000256" key="6">
    <source>
        <dbReference type="ARBA" id="ARBA00022475"/>
    </source>
</evidence>
<dbReference type="GO" id="GO:0005886">
    <property type="term" value="C:plasma membrane"/>
    <property type="evidence" value="ECO:0007669"/>
    <property type="project" value="UniProtKB-SubCell"/>
</dbReference>
<evidence type="ECO:0000313" key="12">
    <source>
        <dbReference type="Proteomes" id="UP000265926"/>
    </source>
</evidence>
<dbReference type="Pfam" id="PF04973">
    <property type="entry name" value="NMN_transporter"/>
    <property type="match status" value="1"/>
</dbReference>
<evidence type="ECO:0000256" key="8">
    <source>
        <dbReference type="ARBA" id="ARBA00022989"/>
    </source>
</evidence>
<gene>
    <name evidence="11" type="ORF">D1614_16375</name>
</gene>
<evidence type="ECO:0000256" key="3">
    <source>
        <dbReference type="ARBA" id="ARBA00006669"/>
    </source>
</evidence>
<protein>
    <recommendedName>
        <fullName evidence="4">Nicotinamide riboside transporter PnuC</fullName>
    </recommendedName>
</protein>
<evidence type="ECO:0000313" key="11">
    <source>
        <dbReference type="EMBL" id="RIJ47010.1"/>
    </source>
</evidence>
<reference evidence="11 12" key="1">
    <citation type="submission" date="2018-08" db="EMBL/GenBank/DDBJ databases">
        <title>Pallidiluteibacterium maritimus gen. nov., sp. nov., isolated from coastal sediment.</title>
        <authorList>
            <person name="Zhou L.Y."/>
        </authorList>
    </citation>
    <scope>NUCLEOTIDE SEQUENCE [LARGE SCALE GENOMIC DNA]</scope>
    <source>
        <strain evidence="11 12">XSD2</strain>
    </source>
</reference>